<feature type="transmembrane region" description="Helical" evidence="7">
    <location>
        <begin position="261"/>
        <end position="280"/>
    </location>
</feature>
<evidence type="ECO:0000256" key="5">
    <source>
        <dbReference type="ARBA" id="ARBA00022989"/>
    </source>
</evidence>
<proteinExistence type="predicted"/>
<dbReference type="PANTHER" id="PTHR33362">
    <property type="entry name" value="SIALIC ACID TRAP TRANSPORTER PERMEASE PROTEIN SIAT-RELATED"/>
    <property type="match status" value="1"/>
</dbReference>
<keyword evidence="2" id="KW-1003">Cell membrane</keyword>
<evidence type="ECO:0000256" key="7">
    <source>
        <dbReference type="SAM" id="Phobius"/>
    </source>
</evidence>
<evidence type="ECO:0000313" key="10">
    <source>
        <dbReference type="Proteomes" id="UP001210380"/>
    </source>
</evidence>
<evidence type="ECO:0000256" key="1">
    <source>
        <dbReference type="ARBA" id="ARBA00004429"/>
    </source>
</evidence>
<keyword evidence="4 7" id="KW-0812">Transmembrane</keyword>
<gene>
    <name evidence="9" type="ORF">OU415_22390</name>
</gene>
<feature type="transmembrane region" description="Helical" evidence="7">
    <location>
        <begin position="140"/>
        <end position="163"/>
    </location>
</feature>
<evidence type="ECO:0000259" key="8">
    <source>
        <dbReference type="Pfam" id="PF06808"/>
    </source>
</evidence>
<feature type="transmembrane region" description="Helical" evidence="7">
    <location>
        <begin position="28"/>
        <end position="48"/>
    </location>
</feature>
<feature type="transmembrane region" description="Helical" evidence="7">
    <location>
        <begin position="222"/>
        <end position="241"/>
    </location>
</feature>
<feature type="transmembrane region" description="Helical" evidence="7">
    <location>
        <begin position="340"/>
        <end position="358"/>
    </location>
</feature>
<dbReference type="Proteomes" id="UP001210380">
    <property type="component" value="Unassembled WGS sequence"/>
</dbReference>
<dbReference type="EMBL" id="JAQGLA010000040">
    <property type="protein sequence ID" value="MDA3628201.1"/>
    <property type="molecule type" value="Genomic_DNA"/>
</dbReference>
<dbReference type="RefSeq" id="WP_270950983.1">
    <property type="nucleotide sequence ID" value="NZ_JAQGLA010000040.1"/>
</dbReference>
<evidence type="ECO:0000313" key="9">
    <source>
        <dbReference type="EMBL" id="MDA3628201.1"/>
    </source>
</evidence>
<comment type="caution">
    <text evidence="9">The sequence shown here is derived from an EMBL/GenBank/DDBJ whole genome shotgun (WGS) entry which is preliminary data.</text>
</comment>
<feature type="transmembrane region" description="Helical" evidence="7">
    <location>
        <begin position="425"/>
        <end position="446"/>
    </location>
</feature>
<sequence length="448" mass="46233">MTGIWALVAFIGVIIVFNAGFKRNIGESMIAGFLACAAFGGTDAVQIAWHGLVEALQEEVTFATLAFVVMSYLLSISGVMDRLIGILSSVFGRFRGGSAYVSTLASGLFGTVAHAGSAITATVGSVTIPWMQRSKVSGPVAATIVAGNAGMGITFPLSSSFFILTTSATVTPLLSADDLVMPLFAVGAWCLVYRLIVVTILIRKHDIQPMASADIQPLRHTLANGWSSLLIFAGIVVPVLATIGPTGRFVTERVGEDGADAISLITWLPVCVLVAGLLIGRKALPRRARDWWSLLGETSNRVGVVGVTMVAAFAASNVLGSLNLPAELTELLGHVASLPKIIVVALVGILVMLVAAPLTSTATMAAIGPVAFATLVSAGVSPTIAAACVLVFASTEGASPPGAPPIYVAAGIAGIDPGKTFRPLILYYTIPVLFVGVFMALGYIPLPG</sequence>
<accession>A0ABT4V445</accession>
<dbReference type="InterPro" id="IPR010656">
    <property type="entry name" value="DctM"/>
</dbReference>
<evidence type="ECO:0000256" key="2">
    <source>
        <dbReference type="ARBA" id="ARBA00022475"/>
    </source>
</evidence>
<feature type="transmembrane region" description="Helical" evidence="7">
    <location>
        <begin position="183"/>
        <end position="202"/>
    </location>
</feature>
<evidence type="ECO:0000256" key="3">
    <source>
        <dbReference type="ARBA" id="ARBA00022519"/>
    </source>
</evidence>
<keyword evidence="5 7" id="KW-1133">Transmembrane helix</keyword>
<feature type="transmembrane region" description="Helical" evidence="7">
    <location>
        <begin position="370"/>
        <end position="393"/>
    </location>
</feature>
<dbReference type="Pfam" id="PF06808">
    <property type="entry name" value="DctM"/>
    <property type="match status" value="1"/>
</dbReference>
<feature type="transmembrane region" description="Helical" evidence="7">
    <location>
        <begin position="301"/>
        <end position="320"/>
    </location>
</feature>
<dbReference type="PANTHER" id="PTHR33362:SF2">
    <property type="entry name" value="TRAP TRANSPORTER LARGE PERMEASE PROTEIN"/>
    <property type="match status" value="1"/>
</dbReference>
<dbReference type="InterPro" id="IPR004681">
    <property type="entry name" value="TRAP_DctM"/>
</dbReference>
<evidence type="ECO:0000256" key="4">
    <source>
        <dbReference type="ARBA" id="ARBA00022692"/>
    </source>
</evidence>
<organism evidence="9 10">
    <name type="scientific">Saccharopolyspora oryzae</name>
    <dbReference type="NCBI Taxonomy" id="2997343"/>
    <lineage>
        <taxon>Bacteria</taxon>
        <taxon>Bacillati</taxon>
        <taxon>Actinomycetota</taxon>
        <taxon>Actinomycetes</taxon>
        <taxon>Pseudonocardiales</taxon>
        <taxon>Pseudonocardiaceae</taxon>
        <taxon>Saccharopolyspora</taxon>
    </lineage>
</organism>
<keyword evidence="3" id="KW-0997">Cell inner membrane</keyword>
<protein>
    <submittedName>
        <fullName evidence="9">TRAP transporter large permease subunit</fullName>
    </submittedName>
</protein>
<reference evidence="9 10" key="1">
    <citation type="submission" date="2022-11" db="EMBL/GenBank/DDBJ databases">
        <title>Draft genome sequence of Saccharopolyspora sp. WRP15-2 isolated from rhizosphere soils of wild rice in Thailand.</title>
        <authorList>
            <person name="Duangmal K."/>
            <person name="Kammanee S."/>
            <person name="Muangham S."/>
        </authorList>
    </citation>
    <scope>NUCLEOTIDE SEQUENCE [LARGE SCALE GENOMIC DNA]</scope>
    <source>
        <strain evidence="9 10">WRP15-2</strain>
    </source>
</reference>
<feature type="domain" description="TRAP C4-dicarboxylate transport system permease DctM subunit" evidence="8">
    <location>
        <begin position="29"/>
        <end position="434"/>
    </location>
</feature>
<keyword evidence="10" id="KW-1185">Reference proteome</keyword>
<keyword evidence="6 7" id="KW-0472">Membrane</keyword>
<evidence type="ECO:0000256" key="6">
    <source>
        <dbReference type="ARBA" id="ARBA00023136"/>
    </source>
</evidence>
<name>A0ABT4V445_9PSEU</name>
<comment type="subcellular location">
    <subcellularLocation>
        <location evidence="1">Cell inner membrane</location>
        <topology evidence="1">Multi-pass membrane protein</topology>
    </subcellularLocation>
</comment>
<feature type="transmembrane region" description="Helical" evidence="7">
    <location>
        <begin position="60"/>
        <end position="80"/>
    </location>
</feature>